<dbReference type="OrthoDB" id="5883856at2"/>
<name>A0A1R4LAB9_VIBR1</name>
<sequence length="78" mass="8939">MRRDELGICLSHEMLVDNLDSTFTCIRAYKAKAVANDVDDLPPLLAFPQMKGKDVLLSMKGKHKLIWRADFFCPSFHK</sequence>
<accession>A0A1R4LAB9</accession>
<dbReference type="EMBL" id="FULE01000007">
    <property type="protein sequence ID" value="SJN53486.1"/>
    <property type="molecule type" value="Genomic_DNA"/>
</dbReference>
<protein>
    <submittedName>
        <fullName evidence="1">Uncharacterized protein</fullName>
    </submittedName>
</protein>
<dbReference type="Proteomes" id="UP000188276">
    <property type="component" value="Unassembled WGS sequence"/>
</dbReference>
<evidence type="ECO:0000313" key="1">
    <source>
        <dbReference type="EMBL" id="SJN53486.1"/>
    </source>
</evidence>
<keyword evidence="2" id="KW-1185">Reference proteome</keyword>
<reference evidence="2" key="1">
    <citation type="submission" date="2017-02" db="EMBL/GenBank/DDBJ databases">
        <authorList>
            <person name="Rodrigo-Torres L."/>
            <person name="Arahal R.D."/>
            <person name="Lucena T."/>
        </authorList>
    </citation>
    <scope>NUCLEOTIDE SEQUENCE [LARGE SCALE GENOMIC DNA]</scope>
    <source>
        <strain evidence="2">CECT 7878</strain>
    </source>
</reference>
<gene>
    <name evidence="1" type="ORF">VR7878_00346</name>
</gene>
<proteinExistence type="predicted"/>
<dbReference type="RefSeq" id="WP_077332865.1">
    <property type="nucleotide sequence ID" value="NZ_FULE01000007.1"/>
</dbReference>
<organism evidence="1 2">
    <name type="scientific">Vibrio ruber (strain DSM 16370 / JCM 11486 / BCRC 17186 / CECT 7878 / LMG 23124 / VR1)</name>
    <dbReference type="NCBI Taxonomy" id="1123498"/>
    <lineage>
        <taxon>Bacteria</taxon>
        <taxon>Pseudomonadati</taxon>
        <taxon>Pseudomonadota</taxon>
        <taxon>Gammaproteobacteria</taxon>
        <taxon>Vibrionales</taxon>
        <taxon>Vibrionaceae</taxon>
        <taxon>Vibrio</taxon>
    </lineage>
</organism>
<dbReference type="AlphaFoldDB" id="A0A1R4LAB9"/>
<evidence type="ECO:0000313" key="2">
    <source>
        <dbReference type="Proteomes" id="UP000188276"/>
    </source>
</evidence>